<dbReference type="GO" id="GO:0016757">
    <property type="term" value="F:glycosyltransferase activity"/>
    <property type="evidence" value="ECO:0007669"/>
    <property type="project" value="UniProtKB-KW"/>
</dbReference>
<dbReference type="Gene3D" id="3.90.550.10">
    <property type="entry name" value="Spore Coat Polysaccharide Biosynthesis Protein SpsA, Chain A"/>
    <property type="match status" value="1"/>
</dbReference>
<name>A0ABU0CSR2_9BACI</name>
<reference evidence="2 3" key="1">
    <citation type="submission" date="2023-07" db="EMBL/GenBank/DDBJ databases">
        <title>Genomic Encyclopedia of Type Strains, Phase IV (KMG-IV): sequencing the most valuable type-strain genomes for metagenomic binning, comparative biology and taxonomic classification.</title>
        <authorList>
            <person name="Goeker M."/>
        </authorList>
    </citation>
    <scope>NUCLEOTIDE SEQUENCE [LARGE SCALE GENOMIC DNA]</scope>
    <source>
        <strain evidence="2 3">DSM 17740</strain>
    </source>
</reference>
<dbReference type="SUPFAM" id="SSF53448">
    <property type="entry name" value="Nucleotide-diphospho-sugar transferases"/>
    <property type="match status" value="1"/>
</dbReference>
<dbReference type="EMBL" id="JAUSUQ010000007">
    <property type="protein sequence ID" value="MDQ0339460.1"/>
    <property type="molecule type" value="Genomic_DNA"/>
</dbReference>
<dbReference type="InterPro" id="IPR050834">
    <property type="entry name" value="Glycosyltransf_2"/>
</dbReference>
<evidence type="ECO:0000313" key="3">
    <source>
        <dbReference type="Proteomes" id="UP001232445"/>
    </source>
</evidence>
<dbReference type="PANTHER" id="PTHR43685:SF13">
    <property type="entry name" value="O ANTIGEN BIOSYNTHESIS RHAMNOSYLTRANSFERASE RFBN"/>
    <property type="match status" value="1"/>
</dbReference>
<dbReference type="RefSeq" id="WP_307339458.1">
    <property type="nucleotide sequence ID" value="NZ_JAUSUQ010000007.1"/>
</dbReference>
<dbReference type="Proteomes" id="UP001232445">
    <property type="component" value="Unassembled WGS sequence"/>
</dbReference>
<evidence type="ECO:0000313" key="2">
    <source>
        <dbReference type="EMBL" id="MDQ0339460.1"/>
    </source>
</evidence>
<keyword evidence="2" id="KW-0808">Transferase</keyword>
<organism evidence="2 3">
    <name type="scientific">Caldalkalibacillus uzonensis</name>
    <dbReference type="NCBI Taxonomy" id="353224"/>
    <lineage>
        <taxon>Bacteria</taxon>
        <taxon>Bacillati</taxon>
        <taxon>Bacillota</taxon>
        <taxon>Bacilli</taxon>
        <taxon>Bacillales</taxon>
        <taxon>Bacillaceae</taxon>
        <taxon>Caldalkalibacillus</taxon>
    </lineage>
</organism>
<dbReference type="EC" id="2.4.1.-" evidence="2"/>
<dbReference type="InterPro" id="IPR001173">
    <property type="entry name" value="Glyco_trans_2-like"/>
</dbReference>
<dbReference type="PANTHER" id="PTHR43685">
    <property type="entry name" value="GLYCOSYLTRANSFERASE"/>
    <property type="match status" value="1"/>
</dbReference>
<gene>
    <name evidence="2" type="ORF">J2S00_002247</name>
</gene>
<keyword evidence="3" id="KW-1185">Reference proteome</keyword>
<sequence length="306" mass="35528">MRTISVLIPTYNAEKHICQLLNGITNQRLNESGRLEIIIVDSSSTDKTIKNVINNFPGVKVFVIDNKDFDHGGTRNYLASLASGEYLLFMTQDAIPFDNNLIINLISEFEDNRVDIVYARQIPKPDASPIEVFLREFNYPDKRIVKDKNCLKELGIKTFFNSNVCSMYRRSTFNSLGGFPENIILNEDMVLAAKVILNGNKVVYNNKAKVFHSHNYTLPQQFKRYFDIGMAFEQTKYLQKYASNEREGFKFFINLLGYLIKNKKINKLPYAFVETLCKYIAYILGRKHYYLPKQIKVRLSAYTRKE</sequence>
<dbReference type="InterPro" id="IPR029044">
    <property type="entry name" value="Nucleotide-diphossugar_trans"/>
</dbReference>
<evidence type="ECO:0000259" key="1">
    <source>
        <dbReference type="Pfam" id="PF00535"/>
    </source>
</evidence>
<proteinExistence type="predicted"/>
<comment type="caution">
    <text evidence="2">The sequence shown here is derived from an EMBL/GenBank/DDBJ whole genome shotgun (WGS) entry which is preliminary data.</text>
</comment>
<feature type="domain" description="Glycosyltransferase 2-like" evidence="1">
    <location>
        <begin position="5"/>
        <end position="175"/>
    </location>
</feature>
<protein>
    <submittedName>
        <fullName evidence="2">Rhamnosyltransferase</fullName>
        <ecNumber evidence="2">2.4.1.-</ecNumber>
    </submittedName>
</protein>
<dbReference type="Pfam" id="PF00535">
    <property type="entry name" value="Glycos_transf_2"/>
    <property type="match status" value="1"/>
</dbReference>
<keyword evidence="2" id="KW-0328">Glycosyltransferase</keyword>
<accession>A0ABU0CSR2</accession>